<reference evidence="1 2" key="1">
    <citation type="journal article" date="2018" name="G3 (Bethesda)">
        <title>Phylogenetic and Phylogenomic Definition of Rhizopus Species.</title>
        <authorList>
            <person name="Gryganskyi A.P."/>
            <person name="Golan J."/>
            <person name="Dolatabadi S."/>
            <person name="Mondo S."/>
            <person name="Robb S."/>
            <person name="Idnurm A."/>
            <person name="Muszewska A."/>
            <person name="Steczkiewicz K."/>
            <person name="Masonjones S."/>
            <person name="Liao H.L."/>
            <person name="Gajdeczka M.T."/>
            <person name="Anike F."/>
            <person name="Vuek A."/>
            <person name="Anishchenko I.M."/>
            <person name="Voigt K."/>
            <person name="de Hoog G.S."/>
            <person name="Smith M.E."/>
            <person name="Heitman J."/>
            <person name="Vilgalys R."/>
            <person name="Stajich J.E."/>
        </authorList>
    </citation>
    <scope>NUCLEOTIDE SEQUENCE [LARGE SCALE GENOMIC DNA]</scope>
    <source>
        <strain evidence="1 2">LSU 92-RS-03</strain>
    </source>
</reference>
<evidence type="ECO:0000313" key="1">
    <source>
        <dbReference type="EMBL" id="RCH84936.1"/>
    </source>
</evidence>
<dbReference type="PANTHER" id="PTHR32268:SF11">
    <property type="entry name" value="HOMOSERINE O-ACETYLTRANSFERASE"/>
    <property type="match status" value="1"/>
</dbReference>
<dbReference type="Proteomes" id="UP000253551">
    <property type="component" value="Unassembled WGS sequence"/>
</dbReference>
<dbReference type="GO" id="GO:0004414">
    <property type="term" value="F:homoserine O-acetyltransferase activity"/>
    <property type="evidence" value="ECO:0007669"/>
    <property type="project" value="TreeGrafter"/>
</dbReference>
<dbReference type="AlphaFoldDB" id="A0A367J4V1"/>
<dbReference type="GO" id="GO:0009092">
    <property type="term" value="P:homoserine metabolic process"/>
    <property type="evidence" value="ECO:0007669"/>
    <property type="project" value="TreeGrafter"/>
</dbReference>
<dbReference type="InterPro" id="IPR029058">
    <property type="entry name" value="AB_hydrolase_fold"/>
</dbReference>
<dbReference type="GO" id="GO:0009086">
    <property type="term" value="P:methionine biosynthetic process"/>
    <property type="evidence" value="ECO:0007669"/>
    <property type="project" value="TreeGrafter"/>
</dbReference>
<protein>
    <submittedName>
        <fullName evidence="1">Homoserine O-acetyltransferase</fullName>
    </submittedName>
</protein>
<accession>A0A367J4V1</accession>
<sequence>MKYTTFQTIKQFPPELSKNHLVKLIADQNITVIPEYTLESGVKLTNIPIAWKSWGKLNEKADNCMVICHALTGSAD</sequence>
<proteinExistence type="predicted"/>
<organism evidence="1 2">
    <name type="scientific">Rhizopus stolonifer</name>
    <name type="common">Rhizopus nigricans</name>
    <dbReference type="NCBI Taxonomy" id="4846"/>
    <lineage>
        <taxon>Eukaryota</taxon>
        <taxon>Fungi</taxon>
        <taxon>Fungi incertae sedis</taxon>
        <taxon>Mucoromycota</taxon>
        <taxon>Mucoromycotina</taxon>
        <taxon>Mucoromycetes</taxon>
        <taxon>Mucorales</taxon>
        <taxon>Mucorineae</taxon>
        <taxon>Rhizopodaceae</taxon>
        <taxon>Rhizopus</taxon>
    </lineage>
</organism>
<dbReference type="OrthoDB" id="191364at2759"/>
<dbReference type="InterPro" id="IPR008220">
    <property type="entry name" value="HAT_MetX-like"/>
</dbReference>
<evidence type="ECO:0000313" key="2">
    <source>
        <dbReference type="Proteomes" id="UP000253551"/>
    </source>
</evidence>
<dbReference type="STRING" id="4846.A0A367J4V1"/>
<dbReference type="Gene3D" id="3.40.50.1820">
    <property type="entry name" value="alpha/beta hydrolase"/>
    <property type="match status" value="1"/>
</dbReference>
<keyword evidence="1" id="KW-0808">Transferase</keyword>
<dbReference type="SUPFAM" id="SSF53474">
    <property type="entry name" value="alpha/beta-Hydrolases"/>
    <property type="match status" value="1"/>
</dbReference>
<feature type="non-terminal residue" evidence="1">
    <location>
        <position position="76"/>
    </location>
</feature>
<name>A0A367J4V1_RHIST</name>
<keyword evidence="2" id="KW-1185">Reference proteome</keyword>
<dbReference type="EMBL" id="PJQM01004304">
    <property type="protein sequence ID" value="RCH84936.1"/>
    <property type="molecule type" value="Genomic_DNA"/>
</dbReference>
<comment type="caution">
    <text evidence="1">The sequence shown here is derived from an EMBL/GenBank/DDBJ whole genome shotgun (WGS) entry which is preliminary data.</text>
</comment>
<gene>
    <name evidence="1" type="primary">MET2</name>
    <name evidence="1" type="ORF">CU098_000755</name>
</gene>
<dbReference type="PANTHER" id="PTHR32268">
    <property type="entry name" value="HOMOSERINE O-ACETYLTRANSFERASE"/>
    <property type="match status" value="1"/>
</dbReference>